<reference evidence="1 2" key="1">
    <citation type="submission" date="2019-08" db="EMBL/GenBank/DDBJ databases">
        <title>Whole genome of Aphis craccivora.</title>
        <authorList>
            <person name="Voronova N.V."/>
            <person name="Shulinski R.S."/>
            <person name="Bandarenka Y.V."/>
            <person name="Zhorov D.G."/>
            <person name="Warner D."/>
        </authorList>
    </citation>
    <scope>NUCLEOTIDE SEQUENCE [LARGE SCALE GENOMIC DNA]</scope>
    <source>
        <strain evidence="1">180601</strain>
        <tissue evidence="1">Whole Body</tissue>
    </source>
</reference>
<name>A0A6G0YZH1_APHCR</name>
<sequence>MAAEPACRSCSSEPVQLHLQPARNPQTIYMASKSPHTTNTTGKSLPVFGLLKLPDKFRSTNKRVTMTFYNYQLKRIIDSLCLN</sequence>
<dbReference type="Proteomes" id="UP000478052">
    <property type="component" value="Unassembled WGS sequence"/>
</dbReference>
<proteinExistence type="predicted"/>
<keyword evidence="2" id="KW-1185">Reference proteome</keyword>
<accession>A0A6G0YZH1</accession>
<dbReference type="AlphaFoldDB" id="A0A6G0YZH1"/>
<gene>
    <name evidence="1" type="ORF">FWK35_00017361</name>
</gene>
<protein>
    <submittedName>
        <fullName evidence="1">Uncharacterized protein</fullName>
    </submittedName>
</protein>
<comment type="caution">
    <text evidence="1">The sequence shown here is derived from an EMBL/GenBank/DDBJ whole genome shotgun (WGS) entry which is preliminary data.</text>
</comment>
<organism evidence="1 2">
    <name type="scientific">Aphis craccivora</name>
    <name type="common">Cowpea aphid</name>
    <dbReference type="NCBI Taxonomy" id="307492"/>
    <lineage>
        <taxon>Eukaryota</taxon>
        <taxon>Metazoa</taxon>
        <taxon>Ecdysozoa</taxon>
        <taxon>Arthropoda</taxon>
        <taxon>Hexapoda</taxon>
        <taxon>Insecta</taxon>
        <taxon>Pterygota</taxon>
        <taxon>Neoptera</taxon>
        <taxon>Paraneoptera</taxon>
        <taxon>Hemiptera</taxon>
        <taxon>Sternorrhyncha</taxon>
        <taxon>Aphidomorpha</taxon>
        <taxon>Aphidoidea</taxon>
        <taxon>Aphididae</taxon>
        <taxon>Aphidini</taxon>
        <taxon>Aphis</taxon>
        <taxon>Aphis</taxon>
    </lineage>
</organism>
<evidence type="ECO:0000313" key="2">
    <source>
        <dbReference type="Proteomes" id="UP000478052"/>
    </source>
</evidence>
<dbReference type="EMBL" id="VUJU01001892">
    <property type="protein sequence ID" value="KAF0763396.1"/>
    <property type="molecule type" value="Genomic_DNA"/>
</dbReference>
<evidence type="ECO:0000313" key="1">
    <source>
        <dbReference type="EMBL" id="KAF0763396.1"/>
    </source>
</evidence>